<feature type="compositionally biased region" description="Polar residues" evidence="7">
    <location>
        <begin position="451"/>
        <end position="471"/>
    </location>
</feature>
<comment type="similarity">
    <text evidence="2">Belongs to the alkB family.</text>
</comment>
<proteinExistence type="inferred from homology"/>
<keyword evidence="6" id="KW-0408">Iron</keyword>
<accession>A0A8D9A951</accession>
<dbReference type="InterPro" id="IPR032860">
    <property type="entry name" value="ALKBH5"/>
</dbReference>
<feature type="compositionally biased region" description="Polar residues" evidence="7">
    <location>
        <begin position="342"/>
        <end position="361"/>
    </location>
</feature>
<reference evidence="8" key="1">
    <citation type="submission" date="2021-05" db="EMBL/GenBank/DDBJ databases">
        <authorList>
            <person name="Alioto T."/>
            <person name="Alioto T."/>
            <person name="Gomez Garrido J."/>
        </authorList>
    </citation>
    <scope>NUCLEOTIDE SEQUENCE</scope>
</reference>
<evidence type="ECO:0000256" key="2">
    <source>
        <dbReference type="ARBA" id="ARBA00007879"/>
    </source>
</evidence>
<evidence type="ECO:0000256" key="4">
    <source>
        <dbReference type="ARBA" id="ARBA00022964"/>
    </source>
</evidence>
<dbReference type="GO" id="GO:0046872">
    <property type="term" value="F:metal ion binding"/>
    <property type="evidence" value="ECO:0007669"/>
    <property type="project" value="UniProtKB-KW"/>
</dbReference>
<dbReference type="EMBL" id="HBUF01560315">
    <property type="protein sequence ID" value="CAG6762018.1"/>
    <property type="molecule type" value="Transcribed_RNA"/>
</dbReference>
<protein>
    <submittedName>
        <fullName evidence="8">RNA demethylase ALKBH5</fullName>
    </submittedName>
</protein>
<organism evidence="8">
    <name type="scientific">Cacopsylla melanoneura</name>
    <dbReference type="NCBI Taxonomy" id="428564"/>
    <lineage>
        <taxon>Eukaryota</taxon>
        <taxon>Metazoa</taxon>
        <taxon>Ecdysozoa</taxon>
        <taxon>Arthropoda</taxon>
        <taxon>Hexapoda</taxon>
        <taxon>Insecta</taxon>
        <taxon>Pterygota</taxon>
        <taxon>Neoptera</taxon>
        <taxon>Paraneoptera</taxon>
        <taxon>Hemiptera</taxon>
        <taxon>Sternorrhyncha</taxon>
        <taxon>Psylloidea</taxon>
        <taxon>Psyllidae</taxon>
        <taxon>Psyllinae</taxon>
        <taxon>Cacopsylla</taxon>
    </lineage>
</organism>
<dbReference type="GO" id="GO:0035515">
    <property type="term" value="F:oxidative RNA demethylase activity"/>
    <property type="evidence" value="ECO:0007669"/>
    <property type="project" value="InterPro"/>
</dbReference>
<feature type="compositionally biased region" description="Polar residues" evidence="7">
    <location>
        <begin position="502"/>
        <end position="523"/>
    </location>
</feature>
<evidence type="ECO:0000256" key="3">
    <source>
        <dbReference type="ARBA" id="ARBA00022723"/>
    </source>
</evidence>
<keyword evidence="8" id="KW-0808">Transferase</keyword>
<dbReference type="GO" id="GO:0006406">
    <property type="term" value="P:mRNA export from nucleus"/>
    <property type="evidence" value="ECO:0007669"/>
    <property type="project" value="TreeGrafter"/>
</dbReference>
<feature type="compositionally biased region" description="Polar residues" evidence="7">
    <location>
        <begin position="480"/>
        <end position="494"/>
    </location>
</feature>
<evidence type="ECO:0000256" key="7">
    <source>
        <dbReference type="SAM" id="MobiDB-lite"/>
    </source>
</evidence>
<dbReference type="InterPro" id="IPR037151">
    <property type="entry name" value="AlkB-like_sf"/>
</dbReference>
<name>A0A8D9A951_9HEMI</name>
<evidence type="ECO:0000256" key="6">
    <source>
        <dbReference type="ARBA" id="ARBA00023004"/>
    </source>
</evidence>
<comment type="cofactor">
    <cofactor evidence="1">
        <name>Fe(2+)</name>
        <dbReference type="ChEBI" id="CHEBI:29033"/>
    </cofactor>
</comment>
<feature type="region of interest" description="Disordered" evidence="7">
    <location>
        <begin position="333"/>
        <end position="361"/>
    </location>
</feature>
<evidence type="ECO:0000313" key="8">
    <source>
        <dbReference type="EMBL" id="CAG6762018.1"/>
    </source>
</evidence>
<dbReference type="SUPFAM" id="SSF51197">
    <property type="entry name" value="Clavaminate synthase-like"/>
    <property type="match status" value="1"/>
</dbReference>
<keyword evidence="5" id="KW-0560">Oxidoreductase</keyword>
<keyword evidence="8" id="KW-0489">Methyltransferase</keyword>
<dbReference type="GO" id="GO:0005634">
    <property type="term" value="C:nucleus"/>
    <property type="evidence" value="ECO:0007669"/>
    <property type="project" value="TreeGrafter"/>
</dbReference>
<dbReference type="PANTHER" id="PTHR32074">
    <property type="entry name" value="RNA DEMETHYLASE ALKBH5"/>
    <property type="match status" value="1"/>
</dbReference>
<dbReference type="GO" id="GO:0006397">
    <property type="term" value="P:mRNA processing"/>
    <property type="evidence" value="ECO:0007669"/>
    <property type="project" value="InterPro"/>
</dbReference>
<dbReference type="GO" id="GO:0008168">
    <property type="term" value="F:methyltransferase activity"/>
    <property type="evidence" value="ECO:0007669"/>
    <property type="project" value="UniProtKB-KW"/>
</dbReference>
<feature type="region of interest" description="Disordered" evidence="7">
    <location>
        <begin position="451"/>
        <end position="523"/>
    </location>
</feature>
<dbReference type="GO" id="GO:0032259">
    <property type="term" value="P:methylation"/>
    <property type="evidence" value="ECO:0007669"/>
    <property type="project" value="UniProtKB-KW"/>
</dbReference>
<keyword evidence="3" id="KW-0479">Metal-binding</keyword>
<dbReference type="PANTHER" id="PTHR32074:SF2">
    <property type="entry name" value="RNA DEMETHYLASE ALKBH5"/>
    <property type="match status" value="1"/>
</dbReference>
<keyword evidence="4" id="KW-0223">Dioxygenase</keyword>
<dbReference type="AlphaFoldDB" id="A0A8D9A951"/>
<evidence type="ECO:0000256" key="5">
    <source>
        <dbReference type="ARBA" id="ARBA00023002"/>
    </source>
</evidence>
<evidence type="ECO:0000256" key="1">
    <source>
        <dbReference type="ARBA" id="ARBA00001954"/>
    </source>
</evidence>
<sequence>MSLFSHEECLLLERHVDHVTKMADHGQFKPCSVDRAPLRNKYFFGEGYTYGSQTIKKGLGSERLYPEGEVDPIPVWIQEMVIAKLEEQGVVPRGFINSAVINDYQPGGCIVSHIDPPHIFDRPIISLSLFSNSALCFGCKFSFKPIRVSDPLLYLPVQRGQVTLLQDFAANGVTHCVRPQDTVRRRAVILLRRVLPCAPRLVSPAPPLKPYRSLYEVHTGSSEQTSNYFKASIETYNKQNQTQDKPNYTDRTVPLNINTYPDQTNTGSSQEQLYQDRGTSRYSSEISLNPMETPYRTPNPVRNFGNNASNPTAQQNNPRYYHTERTPTFFTFSPMKKPYNRVRNSGDVQSPTDKSYNLVGLQSPTEKPYNIVRESRDIRSPTEKTNTLMKFNTSASEAYDYSCCDANNNVSTINYNTLNNNNNNNYKNNNIFDQAVNKAIKHVQDTFPCEINNTGSPQVQQYHGGDTSKQNLWDRGTILQEHSVQPDQDVQKSNQRQRERNLNTTGDAIPSGVQTRMTTEPDGNQSVEKEFFASLYGHKGTFQSGDSFTQRNHVSTQSNLPSVQSMRQPVGNHRVPLYHRKPNVEDTRSTLHKILSVNLQQNRRTDLKPNIYDNISTAKETRVPLYLRRSRVHESTKVETSPAIVGEINGTAPCTPRMMLGEQGRSTIGKMKTQQQQKTGFSLNYSLSDLNINISLFDFMKDVHFSTQL</sequence>
<dbReference type="Gene3D" id="2.60.120.590">
    <property type="entry name" value="Alpha-ketoglutarate-dependent dioxygenase AlkB-like"/>
    <property type="match status" value="1"/>
</dbReference>